<feature type="binding site" evidence="1">
    <location>
        <position position="65"/>
    </location>
    <ligand>
        <name>ATP</name>
        <dbReference type="ChEBI" id="CHEBI:30616"/>
    </ligand>
</feature>
<evidence type="ECO:0000256" key="2">
    <source>
        <dbReference type="SAM" id="Phobius"/>
    </source>
</evidence>
<dbReference type="PaxDb" id="29760-VIT_00s0125g00100.t01"/>
<feature type="transmembrane region" description="Helical" evidence="2">
    <location>
        <begin position="78"/>
        <end position="98"/>
    </location>
</feature>
<reference evidence="4" key="1">
    <citation type="journal article" date="2007" name="Nature">
        <title>The grapevine genome sequence suggests ancestral hexaploidization in major angiosperm phyla.</title>
        <authorList>
            <consortium name="The French-Italian Public Consortium for Grapevine Genome Characterization."/>
            <person name="Jaillon O."/>
            <person name="Aury J.-M."/>
            <person name="Noel B."/>
            <person name="Policriti A."/>
            <person name="Clepet C."/>
            <person name="Casagrande A."/>
            <person name="Choisne N."/>
            <person name="Aubourg S."/>
            <person name="Vitulo N."/>
            <person name="Jubin C."/>
            <person name="Vezzi A."/>
            <person name="Legeai F."/>
            <person name="Hugueney P."/>
            <person name="Dasilva C."/>
            <person name="Horner D."/>
            <person name="Mica E."/>
            <person name="Jublot D."/>
            <person name="Poulain J."/>
            <person name="Bruyere C."/>
            <person name="Billault A."/>
            <person name="Segurens B."/>
            <person name="Gouyvenoux M."/>
            <person name="Ugarte E."/>
            <person name="Cattonaro F."/>
            <person name="Anthouard V."/>
            <person name="Vico V."/>
            <person name="Del Fabbro C."/>
            <person name="Alaux M."/>
            <person name="Di Gaspero G."/>
            <person name="Dumas V."/>
            <person name="Felice N."/>
            <person name="Paillard S."/>
            <person name="Juman I."/>
            <person name="Moroldo M."/>
            <person name="Scalabrin S."/>
            <person name="Canaguier A."/>
            <person name="Le Clainche I."/>
            <person name="Malacrida G."/>
            <person name="Durand E."/>
            <person name="Pesole G."/>
            <person name="Laucou V."/>
            <person name="Chatelet P."/>
            <person name="Merdinoglu D."/>
            <person name="Delledonne M."/>
            <person name="Pezzotti M."/>
            <person name="Lecharny A."/>
            <person name="Scarpelli C."/>
            <person name="Artiguenave F."/>
            <person name="Pe M.E."/>
            <person name="Valle G."/>
            <person name="Morgante M."/>
            <person name="Caboche M."/>
            <person name="Adam-Blondon A.-F."/>
            <person name="Weissenbach J."/>
            <person name="Quetier F."/>
            <person name="Wincker P."/>
        </authorList>
    </citation>
    <scope>NUCLEOTIDE SEQUENCE [LARGE SCALE GENOMIC DNA]</scope>
    <source>
        <strain evidence="4">cv. Pinot noir / PN40024</strain>
    </source>
</reference>
<keyword evidence="2" id="KW-1133">Transmembrane helix</keyword>
<dbReference type="AlphaFoldDB" id="E0CT87"/>
<evidence type="ECO:0000313" key="4">
    <source>
        <dbReference type="Proteomes" id="UP000009183"/>
    </source>
</evidence>
<name>E0CT87_VITVI</name>
<dbReference type="InterPro" id="IPR011009">
    <property type="entry name" value="Kinase-like_dom_sf"/>
</dbReference>
<dbReference type="PROSITE" id="PS00107">
    <property type="entry name" value="PROTEIN_KINASE_ATP"/>
    <property type="match status" value="1"/>
</dbReference>
<evidence type="ECO:0000256" key="1">
    <source>
        <dbReference type="PROSITE-ProRule" id="PRU10141"/>
    </source>
</evidence>
<keyword evidence="4" id="KW-1185">Reference proteome</keyword>
<evidence type="ECO:0008006" key="5">
    <source>
        <dbReference type="Google" id="ProtNLM"/>
    </source>
</evidence>
<sequence>MLFNNVDRLKNQKGLQIFTFKQLHSTISGFGESNVVGHGRFGLVYRGVLHDGRRVVVKLMDRARKENREKMSSKWRCGLFYALPSLVVVPIIQCPMVGPQRWLPLVMDLFSNCESILLSRNKLFSEGGNFANSFQRPILFVLDQTLSYQLESSITLVIGRSSMMCWISLKNFQNLYDFFCFLNLNLKSRLS</sequence>
<dbReference type="InParanoid" id="E0CT87"/>
<gene>
    <name evidence="3" type="ORF">VIT_00s0125g00100</name>
</gene>
<dbReference type="eggNOG" id="KOG1301">
    <property type="taxonomic scope" value="Eukaryota"/>
</dbReference>
<organism evidence="3 4">
    <name type="scientific">Vitis vinifera</name>
    <name type="common">Grape</name>
    <dbReference type="NCBI Taxonomy" id="29760"/>
    <lineage>
        <taxon>Eukaryota</taxon>
        <taxon>Viridiplantae</taxon>
        <taxon>Streptophyta</taxon>
        <taxon>Embryophyta</taxon>
        <taxon>Tracheophyta</taxon>
        <taxon>Spermatophyta</taxon>
        <taxon>Magnoliopsida</taxon>
        <taxon>eudicotyledons</taxon>
        <taxon>Gunneridae</taxon>
        <taxon>Pentapetalae</taxon>
        <taxon>rosids</taxon>
        <taxon>Vitales</taxon>
        <taxon>Vitaceae</taxon>
        <taxon>Viteae</taxon>
        <taxon>Vitis</taxon>
    </lineage>
</organism>
<proteinExistence type="predicted"/>
<keyword evidence="2" id="KW-0472">Membrane</keyword>
<keyword evidence="1" id="KW-0067">ATP-binding</keyword>
<keyword evidence="2" id="KW-0812">Transmembrane</keyword>
<dbReference type="Gene3D" id="3.30.200.20">
    <property type="entry name" value="Phosphorylase Kinase, domain 1"/>
    <property type="match status" value="1"/>
</dbReference>
<dbReference type="InterPro" id="IPR017441">
    <property type="entry name" value="Protein_kinase_ATP_BS"/>
</dbReference>
<dbReference type="HOGENOM" id="CLU_1423835_0_0_1"/>
<dbReference type="Proteomes" id="UP000009183">
    <property type="component" value="Unassembled WGS sequence, unordered"/>
</dbReference>
<dbReference type="eggNOG" id="KOG1187">
    <property type="taxonomic scope" value="Eukaryota"/>
</dbReference>
<dbReference type="GO" id="GO:0005524">
    <property type="term" value="F:ATP binding"/>
    <property type="evidence" value="ECO:0007669"/>
    <property type="project" value="UniProtKB-UniRule"/>
</dbReference>
<dbReference type="SUPFAM" id="SSF56112">
    <property type="entry name" value="Protein kinase-like (PK-like)"/>
    <property type="match status" value="1"/>
</dbReference>
<dbReference type="EMBL" id="FN595230">
    <property type="protein sequence ID" value="CBI20536.3"/>
    <property type="molecule type" value="Genomic_DNA"/>
</dbReference>
<protein>
    <recommendedName>
        <fullName evidence="5">Protein kinase domain-containing protein</fullName>
    </recommendedName>
</protein>
<keyword evidence="1" id="KW-0547">Nucleotide-binding</keyword>
<evidence type="ECO:0000313" key="3">
    <source>
        <dbReference type="EMBL" id="CBI20536.3"/>
    </source>
</evidence>
<accession>E0CT87</accession>